<evidence type="ECO:0000256" key="1">
    <source>
        <dbReference type="SAM" id="MobiDB-lite"/>
    </source>
</evidence>
<dbReference type="Proteomes" id="UP000704712">
    <property type="component" value="Unassembled WGS sequence"/>
</dbReference>
<dbReference type="EMBL" id="JAACNO010000056">
    <property type="protein sequence ID" value="KAF4150477.1"/>
    <property type="molecule type" value="Genomic_DNA"/>
</dbReference>
<evidence type="ECO:0000313" key="4">
    <source>
        <dbReference type="Proteomes" id="UP000602510"/>
    </source>
</evidence>
<feature type="region of interest" description="Disordered" evidence="1">
    <location>
        <begin position="1"/>
        <end position="39"/>
    </location>
</feature>
<dbReference type="Proteomes" id="UP000602510">
    <property type="component" value="Unassembled WGS sequence"/>
</dbReference>
<protein>
    <submittedName>
        <fullName evidence="2">Uncharacterized protein</fullName>
    </submittedName>
</protein>
<dbReference type="AlphaFoldDB" id="A0A833WDN0"/>
<accession>A0A833WDN0</accession>
<keyword evidence="4" id="KW-1185">Reference proteome</keyword>
<evidence type="ECO:0000313" key="2">
    <source>
        <dbReference type="EMBL" id="KAF4029750.1"/>
    </source>
</evidence>
<gene>
    <name evidence="2" type="ORF">GN244_ATG18501</name>
    <name evidence="3" type="ORF">GN958_ATG00349</name>
</gene>
<comment type="caution">
    <text evidence="2">The sequence shown here is derived from an EMBL/GenBank/DDBJ whole genome shotgun (WGS) entry which is preliminary data.</text>
</comment>
<reference evidence="2" key="1">
    <citation type="submission" date="2020-04" db="EMBL/GenBank/DDBJ databases">
        <title>Hybrid Assembly of Korean Phytophthora infestans isolates.</title>
        <authorList>
            <person name="Prokchorchik M."/>
            <person name="Lee Y."/>
            <person name="Seo J."/>
            <person name="Cho J.-H."/>
            <person name="Park Y.-E."/>
            <person name="Jang D.-C."/>
            <person name="Im J.-S."/>
            <person name="Choi J.-G."/>
            <person name="Park H.-J."/>
            <person name="Lee G.-B."/>
            <person name="Lee Y.-G."/>
            <person name="Hong S.-Y."/>
            <person name="Cho K."/>
            <person name="Sohn K.H."/>
        </authorList>
    </citation>
    <scope>NUCLEOTIDE SEQUENCE</scope>
    <source>
        <strain evidence="2">KR_1_A1</strain>
        <strain evidence="3">KR_2_A2</strain>
    </source>
</reference>
<organism evidence="2 4">
    <name type="scientific">Phytophthora infestans</name>
    <name type="common">Potato late blight agent</name>
    <name type="synonym">Botrytis infestans</name>
    <dbReference type="NCBI Taxonomy" id="4787"/>
    <lineage>
        <taxon>Eukaryota</taxon>
        <taxon>Sar</taxon>
        <taxon>Stramenopiles</taxon>
        <taxon>Oomycota</taxon>
        <taxon>Peronosporomycetes</taxon>
        <taxon>Peronosporales</taxon>
        <taxon>Peronosporaceae</taxon>
        <taxon>Phytophthora</taxon>
    </lineage>
</organism>
<dbReference type="EMBL" id="WSZM01000773">
    <property type="protein sequence ID" value="KAF4029750.1"/>
    <property type="molecule type" value="Genomic_DNA"/>
</dbReference>
<evidence type="ECO:0000313" key="3">
    <source>
        <dbReference type="EMBL" id="KAF4150477.1"/>
    </source>
</evidence>
<name>A0A833WDN0_PHYIN</name>
<proteinExistence type="predicted"/>
<sequence length="148" mass="16261">MPVPRRYAQKAHPGTPDSAADLERTKPTQPTIMDGNAGPASIWTEPVNAWWHMTFVCELGFVPHSEAPKEGLERGKACAEEHAQLKVPCMAKPLDIVIDNVWADAAESIFLGDSTSGTPRSELENHTAPVIRVPKLLYKQKRDIIIGP</sequence>